<feature type="transmembrane region" description="Helical" evidence="2">
    <location>
        <begin position="42"/>
        <end position="67"/>
    </location>
</feature>
<keyword evidence="2" id="KW-1133">Transmembrane helix</keyword>
<sequence length="166" mass="17856">MSQQVSPLPPSILCVFQLDVSASNENDNSGKLTSFVSASNNLLPIAAVMNALVSVFSNVHAVAIMWLERRIRMTNLTAISLTIAPPAFSTGTSSTPLSLRQSDDVQRTKASTFQDSHSDLRSRMSVARTLPTHVSGVTTVDGIGGDPPSFLSLQTMIRYICDQNNC</sequence>
<protein>
    <submittedName>
        <fullName evidence="3">Transmembrane protein, putative</fullName>
    </submittedName>
</protein>
<evidence type="ECO:0000313" key="4">
    <source>
        <dbReference type="Proteomes" id="UP000051952"/>
    </source>
</evidence>
<gene>
    <name evidence="3" type="ORF">BSAL_63635</name>
</gene>
<dbReference type="Proteomes" id="UP000051952">
    <property type="component" value="Unassembled WGS sequence"/>
</dbReference>
<dbReference type="VEuPathDB" id="TriTrypDB:BSAL_63635"/>
<reference evidence="4" key="1">
    <citation type="submission" date="2015-09" db="EMBL/GenBank/DDBJ databases">
        <authorList>
            <consortium name="Pathogen Informatics"/>
        </authorList>
    </citation>
    <scope>NUCLEOTIDE SEQUENCE [LARGE SCALE GENOMIC DNA]</scope>
    <source>
        <strain evidence="4">Lake Konstanz</strain>
    </source>
</reference>
<evidence type="ECO:0000313" key="3">
    <source>
        <dbReference type="EMBL" id="CUF56245.1"/>
    </source>
</evidence>
<evidence type="ECO:0000256" key="1">
    <source>
        <dbReference type="SAM" id="MobiDB-lite"/>
    </source>
</evidence>
<feature type="compositionally biased region" description="Polar residues" evidence="1">
    <location>
        <begin position="90"/>
        <end position="100"/>
    </location>
</feature>
<keyword evidence="2" id="KW-0472">Membrane</keyword>
<accession>A0A0S4IRY1</accession>
<dbReference type="EMBL" id="CYKH01000355">
    <property type="protein sequence ID" value="CUF56245.1"/>
    <property type="molecule type" value="Genomic_DNA"/>
</dbReference>
<keyword evidence="4" id="KW-1185">Reference proteome</keyword>
<dbReference type="AlphaFoldDB" id="A0A0S4IRY1"/>
<evidence type="ECO:0000256" key="2">
    <source>
        <dbReference type="SAM" id="Phobius"/>
    </source>
</evidence>
<proteinExistence type="predicted"/>
<keyword evidence="2 3" id="KW-0812">Transmembrane</keyword>
<feature type="region of interest" description="Disordered" evidence="1">
    <location>
        <begin position="90"/>
        <end position="114"/>
    </location>
</feature>
<name>A0A0S4IRY1_BODSA</name>
<organism evidence="3 4">
    <name type="scientific">Bodo saltans</name>
    <name type="common">Flagellated protozoan</name>
    <dbReference type="NCBI Taxonomy" id="75058"/>
    <lineage>
        <taxon>Eukaryota</taxon>
        <taxon>Discoba</taxon>
        <taxon>Euglenozoa</taxon>
        <taxon>Kinetoplastea</taxon>
        <taxon>Metakinetoplastina</taxon>
        <taxon>Eubodonida</taxon>
        <taxon>Bodonidae</taxon>
        <taxon>Bodo</taxon>
    </lineage>
</organism>